<reference evidence="5 6" key="1">
    <citation type="submission" date="2019-12" db="EMBL/GenBank/DDBJ databases">
        <title>Chitinophaga sp. strain ysch24 (GDMCC 1.1355), whole genome shotgun sequence.</title>
        <authorList>
            <person name="Zhang X."/>
        </authorList>
    </citation>
    <scope>NUCLEOTIDE SEQUENCE [LARGE SCALE GENOMIC DNA]</scope>
    <source>
        <strain evidence="6">ysch24</strain>
    </source>
</reference>
<dbReference type="Pfam" id="PF00106">
    <property type="entry name" value="adh_short"/>
    <property type="match status" value="1"/>
</dbReference>
<evidence type="ECO:0000256" key="1">
    <source>
        <dbReference type="ARBA" id="ARBA00006484"/>
    </source>
</evidence>
<dbReference type="GO" id="GO:0016491">
    <property type="term" value="F:oxidoreductase activity"/>
    <property type="evidence" value="ECO:0007669"/>
    <property type="project" value="UniProtKB-KW"/>
</dbReference>
<dbReference type="Gene3D" id="3.40.50.720">
    <property type="entry name" value="NAD(P)-binding Rossmann-like Domain"/>
    <property type="match status" value="1"/>
</dbReference>
<gene>
    <name evidence="5" type="ORF">GO493_09820</name>
</gene>
<dbReference type="RefSeq" id="WP_157305976.1">
    <property type="nucleotide sequence ID" value="NZ_WRXN01000003.1"/>
</dbReference>
<dbReference type="PANTHER" id="PTHR44196">
    <property type="entry name" value="DEHYDROGENASE/REDUCTASE SDR FAMILY MEMBER 7B"/>
    <property type="match status" value="1"/>
</dbReference>
<protein>
    <submittedName>
        <fullName evidence="5">SDR family NAD(P)-dependent oxidoreductase</fullName>
    </submittedName>
</protein>
<dbReference type="InterPro" id="IPR036291">
    <property type="entry name" value="NAD(P)-bd_dom_sf"/>
</dbReference>
<dbReference type="EMBL" id="WRXN01000003">
    <property type="protein sequence ID" value="MVT08556.1"/>
    <property type="molecule type" value="Genomic_DNA"/>
</dbReference>
<dbReference type="GO" id="GO:0016020">
    <property type="term" value="C:membrane"/>
    <property type="evidence" value="ECO:0007669"/>
    <property type="project" value="TreeGrafter"/>
</dbReference>
<dbReference type="PANTHER" id="PTHR44196:SF1">
    <property type="entry name" value="DEHYDROGENASE_REDUCTASE SDR FAMILY MEMBER 7B"/>
    <property type="match status" value="1"/>
</dbReference>
<dbReference type="InterPro" id="IPR002347">
    <property type="entry name" value="SDR_fam"/>
</dbReference>
<dbReference type="AlphaFoldDB" id="A0A7K1U2P6"/>
<dbReference type="InterPro" id="IPR020904">
    <property type="entry name" value="Sc_DH/Rdtase_CS"/>
</dbReference>
<organism evidence="5 6">
    <name type="scientific">Chitinophaga tropicalis</name>
    <dbReference type="NCBI Taxonomy" id="2683588"/>
    <lineage>
        <taxon>Bacteria</taxon>
        <taxon>Pseudomonadati</taxon>
        <taxon>Bacteroidota</taxon>
        <taxon>Chitinophagia</taxon>
        <taxon>Chitinophagales</taxon>
        <taxon>Chitinophagaceae</taxon>
        <taxon>Chitinophaga</taxon>
    </lineage>
</organism>
<proteinExistence type="inferred from homology"/>
<evidence type="ECO:0000259" key="4">
    <source>
        <dbReference type="SMART" id="SM00822"/>
    </source>
</evidence>
<name>A0A7K1U2P6_9BACT</name>
<evidence type="ECO:0000313" key="6">
    <source>
        <dbReference type="Proteomes" id="UP000461730"/>
    </source>
</evidence>
<accession>A0A7K1U2P6</accession>
<dbReference type="Proteomes" id="UP000461730">
    <property type="component" value="Unassembled WGS sequence"/>
</dbReference>
<evidence type="ECO:0000256" key="3">
    <source>
        <dbReference type="RuleBase" id="RU000363"/>
    </source>
</evidence>
<dbReference type="SMART" id="SM00822">
    <property type="entry name" value="PKS_KR"/>
    <property type="match status" value="1"/>
</dbReference>
<dbReference type="PROSITE" id="PS00061">
    <property type="entry name" value="ADH_SHORT"/>
    <property type="match status" value="1"/>
</dbReference>
<feature type="domain" description="Ketoreductase" evidence="4">
    <location>
        <begin position="6"/>
        <end position="181"/>
    </location>
</feature>
<evidence type="ECO:0000256" key="2">
    <source>
        <dbReference type="ARBA" id="ARBA00023002"/>
    </source>
</evidence>
<dbReference type="InterPro" id="IPR057326">
    <property type="entry name" value="KR_dom"/>
</dbReference>
<comment type="similarity">
    <text evidence="1 3">Belongs to the short-chain dehydrogenases/reductases (SDR) family.</text>
</comment>
<sequence length="246" mass="26349">MKTSNNTVLVTGGSAGIGYEIAKQLTEKGNHVIITGRNTERLQKAAAQLKNVTAIVSDVSKEEDVRSLVATLNKDFPSLNLVINNAGAAAIHNLAERTGAFEKAAGEIHTNYLSIIRLNELLLPLLEKQQEAAIVNVSSIVSFVPNHVLPGYSASKAALHSYTQALRFTLSNTSVKVFELMPPLVNTDFSQAIGGSKGIPPSAVADELVNALEKDHYEIHVGDTAAFYQLFLSSPADALKVLNTNE</sequence>
<keyword evidence="2" id="KW-0560">Oxidoreductase</keyword>
<dbReference type="PRINTS" id="PR00080">
    <property type="entry name" value="SDRFAMILY"/>
</dbReference>
<dbReference type="SUPFAM" id="SSF51735">
    <property type="entry name" value="NAD(P)-binding Rossmann-fold domains"/>
    <property type="match status" value="1"/>
</dbReference>
<comment type="caution">
    <text evidence="5">The sequence shown here is derived from an EMBL/GenBank/DDBJ whole genome shotgun (WGS) entry which is preliminary data.</text>
</comment>
<keyword evidence="6" id="KW-1185">Reference proteome</keyword>
<dbReference type="PRINTS" id="PR00081">
    <property type="entry name" value="GDHRDH"/>
</dbReference>
<evidence type="ECO:0000313" key="5">
    <source>
        <dbReference type="EMBL" id="MVT08556.1"/>
    </source>
</evidence>